<comment type="similarity">
    <text evidence="10">Belongs to the GTP-binding elongation factor family. LepA subfamily.</text>
</comment>
<feature type="domain" description="Tr-type G" evidence="13">
    <location>
        <begin position="5"/>
        <end position="187"/>
    </location>
</feature>
<dbReference type="FunFam" id="3.30.70.870:FF:000004">
    <property type="entry name" value="Translation factor GUF1, mitochondrial"/>
    <property type="match status" value="1"/>
</dbReference>
<comment type="catalytic activity">
    <reaction evidence="8 12">
        <text>GTP + H2O = GDP + phosphate + H(+)</text>
        <dbReference type="Rhea" id="RHEA:19669"/>
        <dbReference type="ChEBI" id="CHEBI:15377"/>
        <dbReference type="ChEBI" id="CHEBI:15378"/>
        <dbReference type="ChEBI" id="CHEBI:37565"/>
        <dbReference type="ChEBI" id="CHEBI:43474"/>
        <dbReference type="ChEBI" id="CHEBI:58189"/>
        <dbReference type="EC" id="3.6.5.n1"/>
    </reaction>
</comment>
<accession>A0A4R6WR62</accession>
<dbReference type="InterPro" id="IPR031157">
    <property type="entry name" value="G_TR_CS"/>
</dbReference>
<organism evidence="14 15">
    <name type="scientific">Dongia mobilis</name>
    <dbReference type="NCBI Taxonomy" id="578943"/>
    <lineage>
        <taxon>Bacteria</taxon>
        <taxon>Pseudomonadati</taxon>
        <taxon>Pseudomonadota</taxon>
        <taxon>Alphaproteobacteria</taxon>
        <taxon>Rhodospirillales</taxon>
        <taxon>Dongiaceae</taxon>
        <taxon>Dongia</taxon>
    </lineage>
</organism>
<dbReference type="AlphaFoldDB" id="A0A4R6WR62"/>
<name>A0A4R6WR62_9PROT</name>
<evidence type="ECO:0000256" key="6">
    <source>
        <dbReference type="ARBA" id="ARBA00023134"/>
    </source>
</evidence>
<dbReference type="SUPFAM" id="SSF52540">
    <property type="entry name" value="P-loop containing nucleoside triphosphate hydrolases"/>
    <property type="match status" value="1"/>
</dbReference>
<evidence type="ECO:0000256" key="12">
    <source>
        <dbReference type="HAMAP-Rule" id="MF_00071"/>
    </source>
</evidence>
<dbReference type="PROSITE" id="PS00301">
    <property type="entry name" value="G_TR_1"/>
    <property type="match status" value="1"/>
</dbReference>
<dbReference type="Pfam" id="PF00679">
    <property type="entry name" value="EFG_C"/>
    <property type="match status" value="1"/>
</dbReference>
<dbReference type="FunFam" id="3.30.70.2570:FF:000001">
    <property type="entry name" value="Translation factor GUF1, mitochondrial"/>
    <property type="match status" value="1"/>
</dbReference>
<evidence type="ECO:0000256" key="5">
    <source>
        <dbReference type="ARBA" id="ARBA00022917"/>
    </source>
</evidence>
<dbReference type="GO" id="GO:0005886">
    <property type="term" value="C:plasma membrane"/>
    <property type="evidence" value="ECO:0007669"/>
    <property type="project" value="UniProtKB-SubCell"/>
</dbReference>
<dbReference type="GO" id="GO:0045727">
    <property type="term" value="P:positive regulation of translation"/>
    <property type="evidence" value="ECO:0007669"/>
    <property type="project" value="UniProtKB-UniRule"/>
</dbReference>
<comment type="similarity">
    <text evidence="1 12">Belongs to the TRAFAC class translation factor GTPase superfamily. Classic translation factor GTPase family. LepA subfamily.</text>
</comment>
<reference evidence="14 15" key="1">
    <citation type="submission" date="2019-03" db="EMBL/GenBank/DDBJ databases">
        <title>Genomic Encyclopedia of Type Strains, Phase III (KMG-III): the genomes of soil and plant-associated and newly described type strains.</title>
        <authorList>
            <person name="Whitman W."/>
        </authorList>
    </citation>
    <scope>NUCLEOTIDE SEQUENCE [LARGE SCALE GENOMIC DNA]</scope>
    <source>
        <strain evidence="14 15">CGMCC 1.7660</strain>
    </source>
</reference>
<dbReference type="InterPro" id="IPR000795">
    <property type="entry name" value="T_Tr_GTP-bd_dom"/>
</dbReference>
<protein>
    <recommendedName>
        <fullName evidence="11 12">Elongation factor 4</fullName>
        <shortName evidence="12">EF-4</shortName>
        <ecNumber evidence="11 12">3.6.5.n1</ecNumber>
    </recommendedName>
    <alternativeName>
        <fullName evidence="12">Ribosomal back-translocase LepA</fullName>
    </alternativeName>
</protein>
<dbReference type="PRINTS" id="PR00315">
    <property type="entry name" value="ELONGATNFCT"/>
</dbReference>
<dbReference type="Pfam" id="PF00009">
    <property type="entry name" value="GTP_EFTU"/>
    <property type="match status" value="1"/>
</dbReference>
<dbReference type="PROSITE" id="PS51722">
    <property type="entry name" value="G_TR_2"/>
    <property type="match status" value="1"/>
</dbReference>
<dbReference type="NCBIfam" id="TIGR00231">
    <property type="entry name" value="small_GTP"/>
    <property type="match status" value="1"/>
</dbReference>
<dbReference type="PANTHER" id="PTHR43512">
    <property type="entry name" value="TRANSLATION FACTOR GUF1-RELATED"/>
    <property type="match status" value="1"/>
</dbReference>
<evidence type="ECO:0000256" key="11">
    <source>
        <dbReference type="ARBA" id="ARBA00066744"/>
    </source>
</evidence>
<dbReference type="CDD" id="cd16260">
    <property type="entry name" value="EF4_III"/>
    <property type="match status" value="1"/>
</dbReference>
<dbReference type="GO" id="GO:0003924">
    <property type="term" value="F:GTPase activity"/>
    <property type="evidence" value="ECO:0007669"/>
    <property type="project" value="UniProtKB-UniRule"/>
</dbReference>
<dbReference type="CDD" id="cd01890">
    <property type="entry name" value="LepA"/>
    <property type="match status" value="1"/>
</dbReference>
<feature type="binding site" evidence="12">
    <location>
        <begin position="134"/>
        <end position="137"/>
    </location>
    <ligand>
        <name>GTP</name>
        <dbReference type="ChEBI" id="CHEBI:37565"/>
    </ligand>
</feature>
<comment type="caution">
    <text evidence="14">The sequence shown here is derived from an EMBL/GenBank/DDBJ whole genome shotgun (WGS) entry which is preliminary data.</text>
</comment>
<dbReference type="PANTHER" id="PTHR43512:SF4">
    <property type="entry name" value="TRANSLATION FACTOR GUF1 HOMOLOG, CHLOROPLASTIC"/>
    <property type="match status" value="1"/>
</dbReference>
<evidence type="ECO:0000256" key="7">
    <source>
        <dbReference type="ARBA" id="ARBA00023136"/>
    </source>
</evidence>
<evidence type="ECO:0000256" key="4">
    <source>
        <dbReference type="ARBA" id="ARBA00022801"/>
    </source>
</evidence>
<keyword evidence="5 12" id="KW-0648">Protein biosynthesis</keyword>
<dbReference type="Proteomes" id="UP000295783">
    <property type="component" value="Unassembled WGS sequence"/>
</dbReference>
<dbReference type="NCBIfam" id="TIGR01393">
    <property type="entry name" value="lepA"/>
    <property type="match status" value="1"/>
</dbReference>
<dbReference type="GO" id="GO:0097216">
    <property type="term" value="F:guanosine tetraphosphate binding"/>
    <property type="evidence" value="ECO:0007669"/>
    <property type="project" value="UniProtKB-ARBA"/>
</dbReference>
<keyword evidence="4 12" id="KW-0378">Hydrolase</keyword>
<dbReference type="Gene3D" id="3.30.70.240">
    <property type="match status" value="1"/>
</dbReference>
<keyword evidence="15" id="KW-1185">Reference proteome</keyword>
<dbReference type="FunFam" id="3.40.50.300:FF:000078">
    <property type="entry name" value="Elongation factor 4"/>
    <property type="match status" value="1"/>
</dbReference>
<dbReference type="InterPro" id="IPR035647">
    <property type="entry name" value="EFG_III/V"/>
</dbReference>
<dbReference type="FunFam" id="3.30.70.240:FF:000007">
    <property type="entry name" value="Translation factor GUF1, mitochondrial"/>
    <property type="match status" value="1"/>
</dbReference>
<evidence type="ECO:0000256" key="1">
    <source>
        <dbReference type="ARBA" id="ARBA00005454"/>
    </source>
</evidence>
<dbReference type="EMBL" id="SNYW01000008">
    <property type="protein sequence ID" value="TDQ81941.1"/>
    <property type="molecule type" value="Genomic_DNA"/>
</dbReference>
<dbReference type="GO" id="GO:0003746">
    <property type="term" value="F:translation elongation factor activity"/>
    <property type="evidence" value="ECO:0007669"/>
    <property type="project" value="UniProtKB-UniRule"/>
</dbReference>
<evidence type="ECO:0000259" key="13">
    <source>
        <dbReference type="PROSITE" id="PS51722"/>
    </source>
</evidence>
<dbReference type="Gene3D" id="3.40.50.300">
    <property type="entry name" value="P-loop containing nucleotide triphosphate hydrolases"/>
    <property type="match status" value="1"/>
</dbReference>
<dbReference type="CDD" id="cd03699">
    <property type="entry name" value="EF4_II"/>
    <property type="match status" value="1"/>
</dbReference>
<dbReference type="RefSeq" id="WP_133613273.1">
    <property type="nucleotide sequence ID" value="NZ_SNYW01000008.1"/>
</dbReference>
<dbReference type="FunFam" id="2.40.30.10:FF:000015">
    <property type="entry name" value="Translation factor GUF1, mitochondrial"/>
    <property type="match status" value="1"/>
</dbReference>
<dbReference type="GO" id="GO:0043022">
    <property type="term" value="F:ribosome binding"/>
    <property type="evidence" value="ECO:0007669"/>
    <property type="project" value="UniProtKB-UniRule"/>
</dbReference>
<evidence type="ECO:0000256" key="9">
    <source>
        <dbReference type="ARBA" id="ARBA00057626"/>
    </source>
</evidence>
<evidence type="ECO:0000256" key="8">
    <source>
        <dbReference type="ARBA" id="ARBA00050293"/>
    </source>
</evidence>
<evidence type="ECO:0000256" key="10">
    <source>
        <dbReference type="ARBA" id="ARBA00061052"/>
    </source>
</evidence>
<dbReference type="InterPro" id="IPR005225">
    <property type="entry name" value="Small_GTP-bd"/>
</dbReference>
<feature type="binding site" evidence="12">
    <location>
        <begin position="17"/>
        <end position="22"/>
    </location>
    <ligand>
        <name>GTP</name>
        <dbReference type="ChEBI" id="CHEBI:37565"/>
    </ligand>
</feature>
<dbReference type="InterPro" id="IPR035654">
    <property type="entry name" value="LepA_IV"/>
</dbReference>
<dbReference type="InterPro" id="IPR006297">
    <property type="entry name" value="EF-4"/>
</dbReference>
<evidence type="ECO:0000313" key="14">
    <source>
        <dbReference type="EMBL" id="TDQ81941.1"/>
    </source>
</evidence>
<keyword evidence="7 12" id="KW-0472">Membrane</keyword>
<evidence type="ECO:0000313" key="15">
    <source>
        <dbReference type="Proteomes" id="UP000295783"/>
    </source>
</evidence>
<dbReference type="HAMAP" id="MF_00071">
    <property type="entry name" value="LepA"/>
    <property type="match status" value="1"/>
</dbReference>
<dbReference type="InterPro" id="IPR038363">
    <property type="entry name" value="LepA_C_sf"/>
</dbReference>
<dbReference type="Gene3D" id="3.30.70.2570">
    <property type="entry name" value="Elongation factor 4, C-terminal domain"/>
    <property type="match status" value="1"/>
</dbReference>
<dbReference type="OrthoDB" id="9802948at2"/>
<dbReference type="Pfam" id="PF06421">
    <property type="entry name" value="LepA_C"/>
    <property type="match status" value="1"/>
</dbReference>
<comment type="subcellular location">
    <subcellularLocation>
        <location evidence="12">Cell membrane</location>
        <topology evidence="12">Peripheral membrane protein</topology>
        <orientation evidence="12">Cytoplasmic side</orientation>
    </subcellularLocation>
</comment>
<dbReference type="InterPro" id="IPR013842">
    <property type="entry name" value="LepA_CTD"/>
</dbReference>
<dbReference type="InterPro" id="IPR000640">
    <property type="entry name" value="EFG_V-like"/>
</dbReference>
<dbReference type="SUPFAM" id="SSF50447">
    <property type="entry name" value="Translation proteins"/>
    <property type="match status" value="1"/>
</dbReference>
<dbReference type="InterPro" id="IPR027417">
    <property type="entry name" value="P-loop_NTPase"/>
</dbReference>
<dbReference type="GO" id="GO:0005525">
    <property type="term" value="F:GTP binding"/>
    <property type="evidence" value="ECO:0007669"/>
    <property type="project" value="UniProtKB-UniRule"/>
</dbReference>
<evidence type="ECO:0000256" key="3">
    <source>
        <dbReference type="ARBA" id="ARBA00022741"/>
    </source>
</evidence>
<dbReference type="CDD" id="cd03709">
    <property type="entry name" value="lepA_C"/>
    <property type="match status" value="1"/>
</dbReference>
<gene>
    <name evidence="12" type="primary">lepA</name>
    <name evidence="14" type="ORF">A8950_1761</name>
</gene>
<dbReference type="EC" id="3.6.5.n1" evidence="11 12"/>
<evidence type="ECO:0000256" key="2">
    <source>
        <dbReference type="ARBA" id="ARBA00022475"/>
    </source>
</evidence>
<keyword evidence="2 12" id="KW-1003">Cell membrane</keyword>
<dbReference type="Gene3D" id="2.40.30.10">
    <property type="entry name" value="Translation factors"/>
    <property type="match status" value="1"/>
</dbReference>
<dbReference type="InterPro" id="IPR009000">
    <property type="entry name" value="Transl_B-barrel_sf"/>
</dbReference>
<dbReference type="SUPFAM" id="SSF54980">
    <property type="entry name" value="EF-G C-terminal domain-like"/>
    <property type="match status" value="2"/>
</dbReference>
<comment type="function">
    <text evidence="9 12">Required for accurate and efficient protein synthesis under certain stress conditions. May act as a fidelity factor of the translation reaction, by catalyzing a one-codon backward translocation of tRNAs on improperly translocated ribosomes. Back-translocation proceeds from a post-translocation (POST) complex to a pre-translocation (PRE) complex, thus giving elongation factor G a second chance to translocate the tRNAs correctly. Binds to ribosomes in a GTP-dependent manner.</text>
</comment>
<keyword evidence="3 12" id="KW-0547">Nucleotide-binding</keyword>
<sequence>MTDLAHIRNFSIVAHIDHGKSTLADRLIQYCGGLTDREMTEQVLDNMEIEKERGITIKAQTVRLNYKADNGETYQLNLMDTPGHVDFAYEVSRCLAACEGSLLVVDASQGVEAQTLANVYQAIDHHHEIVPVLNKIDLPAAEPARIKQQIEDVIGIDASEAVEISAKTGLNIKGVLEAIVTRLPAPKGDRNAPLKAMLIDSWYDPYLGVVILLRVIDGVVKVKTQARMMAAGAVYEIDRVGCFTPKQTQVAELGPGEVGFITAGIKAVADCKIGDTITDDKKPCAQALPGFKPSIPVVFCGLFPIDAADFETLRESMGKLRLNDASFHYEMETSAALGFGFRCGFLGLLHLEIIQERLEREFNLDLITTAPSVVYKIHMNDGSMIELHNPADFPDVVKIDRIEEPWIKATIMVPDEYLGSVLKLCQERRGLQIDLTYAGSRAMVVYRLPLNEVVFDFYDRLKSISRGYASFDYHLDGYEESDLVKLNILVNGDPVDALSCIVHKSQADSRGRVLCEKLKDLIPRQLFKIAIQAAIGAKVIARETVAALRKDVTAKCYGGDISRKRKLLEKQKEGKKKMRQYGNVEIPQSAFIAALKIHE</sequence>
<proteinExistence type="inferred from homology"/>
<dbReference type="Gene3D" id="3.30.70.870">
    <property type="entry name" value="Elongation Factor G (Translational Gtpase), domain 3"/>
    <property type="match status" value="1"/>
</dbReference>
<keyword evidence="6 12" id="KW-0342">GTP-binding</keyword>
<dbReference type="SMART" id="SM00838">
    <property type="entry name" value="EFG_C"/>
    <property type="match status" value="1"/>
</dbReference>